<gene>
    <name evidence="2" type="ORF">MtrDRAFT_AC157473g25v2</name>
</gene>
<accession>A2Q4F7</accession>
<dbReference type="InterPro" id="IPR026960">
    <property type="entry name" value="RVT-Znf"/>
</dbReference>
<sequence length="100" mass="11566">MFDDIWHKPVPLKVSLFAWRLLRNRLSTKDNLVWRRVLQHDDNKCIGGCDVVETANHLFLSCATFGCVWSLVLRWLVISFVAQTRSVITFVNCYDSHVSG</sequence>
<dbReference type="AlphaFoldDB" id="A2Q4F7"/>
<dbReference type="GO" id="GO:0003677">
    <property type="term" value="F:DNA binding"/>
    <property type="evidence" value="ECO:0007669"/>
    <property type="project" value="UniProtKB-KW"/>
</dbReference>
<evidence type="ECO:0000313" key="2">
    <source>
        <dbReference type="EMBL" id="ABN08507.1"/>
    </source>
</evidence>
<protein>
    <submittedName>
        <fullName evidence="2">Myb, DNA-binding</fullName>
    </submittedName>
</protein>
<evidence type="ECO:0000259" key="1">
    <source>
        <dbReference type="Pfam" id="PF13966"/>
    </source>
</evidence>
<reference evidence="2" key="2">
    <citation type="submission" date="2007-03" db="EMBL/GenBank/DDBJ databases">
        <authorList>
            <consortium name="The International Medicago Genome Annotation Group"/>
        </authorList>
    </citation>
    <scope>NUCLEOTIDE SEQUENCE</scope>
</reference>
<reference evidence="2" key="1">
    <citation type="submission" date="2005-02" db="EMBL/GenBank/DDBJ databases">
        <authorList>
            <person name="Town C.D."/>
        </authorList>
    </citation>
    <scope>NUCLEOTIDE SEQUENCE</scope>
</reference>
<dbReference type="EMBL" id="AC157473">
    <property type="protein sequence ID" value="ABN08507.1"/>
    <property type="molecule type" value="Genomic_DNA"/>
</dbReference>
<keyword evidence="2" id="KW-0238">DNA-binding</keyword>
<name>A2Q4F7_MEDTR</name>
<organism evidence="2">
    <name type="scientific">Medicago truncatula</name>
    <name type="common">Barrel medic</name>
    <name type="synonym">Medicago tribuloides</name>
    <dbReference type="NCBI Taxonomy" id="3880"/>
    <lineage>
        <taxon>Eukaryota</taxon>
        <taxon>Viridiplantae</taxon>
        <taxon>Streptophyta</taxon>
        <taxon>Embryophyta</taxon>
        <taxon>Tracheophyta</taxon>
        <taxon>Spermatophyta</taxon>
        <taxon>Magnoliopsida</taxon>
        <taxon>eudicotyledons</taxon>
        <taxon>Gunneridae</taxon>
        <taxon>Pentapetalae</taxon>
        <taxon>rosids</taxon>
        <taxon>fabids</taxon>
        <taxon>Fabales</taxon>
        <taxon>Fabaceae</taxon>
        <taxon>Papilionoideae</taxon>
        <taxon>50 kb inversion clade</taxon>
        <taxon>NPAAA clade</taxon>
        <taxon>Hologalegina</taxon>
        <taxon>IRL clade</taxon>
        <taxon>Trifolieae</taxon>
        <taxon>Medicago</taxon>
    </lineage>
</organism>
<dbReference type="Pfam" id="PF13966">
    <property type="entry name" value="zf-RVT"/>
    <property type="match status" value="1"/>
</dbReference>
<feature type="domain" description="Reverse transcriptase zinc-binding" evidence="1">
    <location>
        <begin position="4"/>
        <end position="69"/>
    </location>
</feature>
<proteinExistence type="predicted"/>